<dbReference type="EMBL" id="BAABDQ010000022">
    <property type="protein sequence ID" value="GAA3585170.1"/>
    <property type="molecule type" value="Genomic_DNA"/>
</dbReference>
<dbReference type="InterPro" id="IPR029058">
    <property type="entry name" value="AB_hydrolase_fold"/>
</dbReference>
<reference evidence="3" key="1">
    <citation type="journal article" date="2019" name="Int. J. Syst. Evol. Microbiol.">
        <title>The Global Catalogue of Microorganisms (GCM) 10K type strain sequencing project: providing services to taxonomists for standard genome sequencing and annotation.</title>
        <authorList>
            <consortium name="The Broad Institute Genomics Platform"/>
            <consortium name="The Broad Institute Genome Sequencing Center for Infectious Disease"/>
            <person name="Wu L."/>
            <person name="Ma J."/>
        </authorList>
    </citation>
    <scope>NUCLEOTIDE SEQUENCE [LARGE SCALE GENOMIC DNA]</scope>
    <source>
        <strain evidence="3">JCM 17326</strain>
    </source>
</reference>
<dbReference type="RefSeq" id="WP_345570034.1">
    <property type="nucleotide sequence ID" value="NZ_BAABDQ010000022.1"/>
</dbReference>
<keyword evidence="3" id="KW-1185">Reference proteome</keyword>
<accession>A0ABP6YJX8</accession>
<dbReference type="InterPro" id="IPR000073">
    <property type="entry name" value="AB_hydrolase_1"/>
</dbReference>
<evidence type="ECO:0000313" key="2">
    <source>
        <dbReference type="EMBL" id="GAA3585170.1"/>
    </source>
</evidence>
<dbReference type="PANTHER" id="PTHR43433:SF5">
    <property type="entry name" value="AB HYDROLASE-1 DOMAIN-CONTAINING PROTEIN"/>
    <property type="match status" value="1"/>
</dbReference>
<dbReference type="GO" id="GO:0016787">
    <property type="term" value="F:hydrolase activity"/>
    <property type="evidence" value="ECO:0007669"/>
    <property type="project" value="UniProtKB-KW"/>
</dbReference>
<dbReference type="InterPro" id="IPR050471">
    <property type="entry name" value="AB_hydrolase"/>
</dbReference>
<evidence type="ECO:0000259" key="1">
    <source>
        <dbReference type="Pfam" id="PF00561"/>
    </source>
</evidence>
<proteinExistence type="predicted"/>
<name>A0ABP6YJX8_9ACTN</name>
<dbReference type="Gene3D" id="3.40.50.1820">
    <property type="entry name" value="alpha/beta hydrolase"/>
    <property type="match status" value="1"/>
</dbReference>
<keyword evidence="2" id="KW-0378">Hydrolase</keyword>
<protein>
    <submittedName>
        <fullName evidence="2">Alpha/beta hydrolase</fullName>
    </submittedName>
</protein>
<dbReference type="Pfam" id="PF00561">
    <property type="entry name" value="Abhydrolase_1"/>
    <property type="match status" value="1"/>
</dbReference>
<organism evidence="2 3">
    <name type="scientific">Nonomuraea rosea</name>
    <dbReference type="NCBI Taxonomy" id="638574"/>
    <lineage>
        <taxon>Bacteria</taxon>
        <taxon>Bacillati</taxon>
        <taxon>Actinomycetota</taxon>
        <taxon>Actinomycetes</taxon>
        <taxon>Streptosporangiales</taxon>
        <taxon>Streptosporangiaceae</taxon>
        <taxon>Nonomuraea</taxon>
    </lineage>
</organism>
<sequence>MNAEKALNVGPSGIEVVYERFGDPEAPPVLLVMGAGGQMIAWHEGFCAELVAQGLQAIRFDNRDVGLSTHFHDAPVPDLPAVLAGDLSSVSYTLSDMAGDTVGLLDALGLDSAHLVGASMGGMIAQTAAIEHPGRVGSLTSIMSSTGDGSVGQPHPEALAALAGPPATTREEVIEQWVRASRVVRSPGFEPDEATLRERVGLAYDRSFDPTGMIRQAVAVVASGDRTALLGSLDLPALIVHGADDVLCDVSGGRATADAIPGAELVVIDGMGHDLPRALWPGLAARIAAVVQRAESVTRSPL</sequence>
<comment type="caution">
    <text evidence="2">The sequence shown here is derived from an EMBL/GenBank/DDBJ whole genome shotgun (WGS) entry which is preliminary data.</text>
</comment>
<dbReference type="PRINTS" id="PR00111">
    <property type="entry name" value="ABHYDROLASE"/>
</dbReference>
<dbReference type="Proteomes" id="UP001500630">
    <property type="component" value="Unassembled WGS sequence"/>
</dbReference>
<dbReference type="PANTHER" id="PTHR43433">
    <property type="entry name" value="HYDROLASE, ALPHA/BETA FOLD FAMILY PROTEIN"/>
    <property type="match status" value="1"/>
</dbReference>
<gene>
    <name evidence="2" type="ORF">GCM10022419_078870</name>
</gene>
<feature type="domain" description="AB hydrolase-1" evidence="1">
    <location>
        <begin position="27"/>
        <end position="274"/>
    </location>
</feature>
<evidence type="ECO:0000313" key="3">
    <source>
        <dbReference type="Proteomes" id="UP001500630"/>
    </source>
</evidence>
<dbReference type="SUPFAM" id="SSF53474">
    <property type="entry name" value="alpha/beta-Hydrolases"/>
    <property type="match status" value="1"/>
</dbReference>